<evidence type="ECO:0000313" key="1">
    <source>
        <dbReference type="EMBL" id="GAA2109518.1"/>
    </source>
</evidence>
<reference evidence="1 2" key="1">
    <citation type="journal article" date="2019" name="Int. J. Syst. Evol. Microbiol.">
        <title>The Global Catalogue of Microorganisms (GCM) 10K type strain sequencing project: providing services to taxonomists for standard genome sequencing and annotation.</title>
        <authorList>
            <consortium name="The Broad Institute Genomics Platform"/>
            <consortium name="The Broad Institute Genome Sequencing Center for Infectious Disease"/>
            <person name="Wu L."/>
            <person name="Ma J."/>
        </authorList>
    </citation>
    <scope>NUCLEOTIDE SEQUENCE [LARGE SCALE GENOMIC DNA]</scope>
    <source>
        <strain evidence="1 2">JCM 15481</strain>
    </source>
</reference>
<keyword evidence="2" id="KW-1185">Reference proteome</keyword>
<name>A0ABN2XG49_9ACTN</name>
<proteinExistence type="predicted"/>
<gene>
    <name evidence="1" type="ORF">GCM10009802_05940</name>
</gene>
<sequence length="128" mass="12946">MIPALLDHSALLALGAGNRAMSAFVVDAAAGRAVVHVPVLCLTAAEAERRGVAAHIGSLPGIEVEPLELSASIPVGALIAGGTDWRIAHAVHAARPSVVHLSGRVVLSVRPELYDGTGISPIDPGQTG</sequence>
<comment type="caution">
    <text evidence="1">The sequence shown here is derived from an EMBL/GenBank/DDBJ whole genome shotgun (WGS) entry which is preliminary data.</text>
</comment>
<organism evidence="1 2">
    <name type="scientific">Streptomyces synnematoformans</name>
    <dbReference type="NCBI Taxonomy" id="415721"/>
    <lineage>
        <taxon>Bacteria</taxon>
        <taxon>Bacillati</taxon>
        <taxon>Actinomycetota</taxon>
        <taxon>Actinomycetes</taxon>
        <taxon>Kitasatosporales</taxon>
        <taxon>Streptomycetaceae</taxon>
        <taxon>Streptomyces</taxon>
    </lineage>
</organism>
<dbReference type="EMBL" id="BAAAPF010000006">
    <property type="protein sequence ID" value="GAA2109518.1"/>
    <property type="molecule type" value="Genomic_DNA"/>
</dbReference>
<protein>
    <submittedName>
        <fullName evidence="1">Uncharacterized protein</fullName>
    </submittedName>
</protein>
<evidence type="ECO:0000313" key="2">
    <source>
        <dbReference type="Proteomes" id="UP001500443"/>
    </source>
</evidence>
<dbReference type="RefSeq" id="WP_344287555.1">
    <property type="nucleotide sequence ID" value="NZ_BAAAPF010000006.1"/>
</dbReference>
<accession>A0ABN2XG49</accession>
<dbReference type="Proteomes" id="UP001500443">
    <property type="component" value="Unassembled WGS sequence"/>
</dbReference>